<organism evidence="2 3">
    <name type="scientific">Myroides phaeus</name>
    <dbReference type="NCBI Taxonomy" id="702745"/>
    <lineage>
        <taxon>Bacteria</taxon>
        <taxon>Pseudomonadati</taxon>
        <taxon>Bacteroidota</taxon>
        <taxon>Flavobacteriia</taxon>
        <taxon>Flavobacteriales</taxon>
        <taxon>Flavobacteriaceae</taxon>
        <taxon>Myroides</taxon>
    </lineage>
</organism>
<evidence type="ECO:0000313" key="2">
    <source>
        <dbReference type="EMBL" id="SDH54014.1"/>
    </source>
</evidence>
<dbReference type="AlphaFoldDB" id="A0A1G8D904"/>
<dbReference type="PANTHER" id="PTHR43610:SF1">
    <property type="entry name" value="N-ACETYLTRANSFERASE DOMAIN-CONTAINING PROTEIN"/>
    <property type="match status" value="1"/>
</dbReference>
<keyword evidence="3" id="KW-1185">Reference proteome</keyword>
<dbReference type="Pfam" id="PF13302">
    <property type="entry name" value="Acetyltransf_3"/>
    <property type="match status" value="1"/>
</dbReference>
<dbReference type="EMBL" id="FNDQ01000006">
    <property type="protein sequence ID" value="SDH54014.1"/>
    <property type="molecule type" value="Genomic_DNA"/>
</dbReference>
<evidence type="ECO:0000259" key="1">
    <source>
        <dbReference type="Pfam" id="PF13302"/>
    </source>
</evidence>
<dbReference type="PANTHER" id="PTHR43610">
    <property type="entry name" value="BLL6696 PROTEIN"/>
    <property type="match status" value="1"/>
</dbReference>
<dbReference type="InterPro" id="IPR016181">
    <property type="entry name" value="Acyl_CoA_acyltransferase"/>
</dbReference>
<evidence type="ECO:0000313" key="3">
    <source>
        <dbReference type="Proteomes" id="UP000243588"/>
    </source>
</evidence>
<gene>
    <name evidence="2" type="ORF">SAMN05421818_10651</name>
</gene>
<reference evidence="3" key="1">
    <citation type="submission" date="2016-10" db="EMBL/GenBank/DDBJ databases">
        <authorList>
            <person name="Varghese N."/>
            <person name="Submissions S."/>
        </authorList>
    </citation>
    <scope>NUCLEOTIDE SEQUENCE [LARGE SCALE GENOMIC DNA]</scope>
    <source>
        <strain evidence="3">DSM 23313</strain>
    </source>
</reference>
<accession>A0A1G8D904</accession>
<dbReference type="InterPro" id="IPR000182">
    <property type="entry name" value="GNAT_dom"/>
</dbReference>
<protein>
    <submittedName>
        <fullName evidence="2">Protein N-acetyltransferase, RimJ/RimL family</fullName>
    </submittedName>
</protein>
<keyword evidence="2" id="KW-0808">Transferase</keyword>
<name>A0A1G8D904_9FLAO</name>
<dbReference type="SUPFAM" id="SSF55729">
    <property type="entry name" value="Acyl-CoA N-acyltransferases (Nat)"/>
    <property type="match status" value="1"/>
</dbReference>
<dbReference type="RefSeq" id="WP_245722943.1">
    <property type="nucleotide sequence ID" value="NZ_FNDQ01000006.1"/>
</dbReference>
<dbReference type="Gene3D" id="3.40.630.30">
    <property type="match status" value="1"/>
</dbReference>
<proteinExistence type="predicted"/>
<feature type="domain" description="N-acetyltransferase" evidence="1">
    <location>
        <begin position="10"/>
        <end position="150"/>
    </location>
</feature>
<dbReference type="STRING" id="702745.SAMN05421818_10651"/>
<dbReference type="Proteomes" id="UP000243588">
    <property type="component" value="Unassembled WGS sequence"/>
</dbReference>
<sequence length="151" mass="17729">MKNIVLTDERVLLKPLEQYNWEDLLEYAVNETDIWKYAHTPLVGEQGIKDYIQYALDERDKGTSLPFIVFDLEKEKYVGSTRFYGINHKQKSLLIGYTWYSKQTQGSGINVHCKYLLLKYAFECMEMERVEFRADARNERSIGAMKRLGAV</sequence>
<dbReference type="GO" id="GO:0016747">
    <property type="term" value="F:acyltransferase activity, transferring groups other than amino-acyl groups"/>
    <property type="evidence" value="ECO:0007669"/>
    <property type="project" value="InterPro"/>
</dbReference>